<protein>
    <submittedName>
        <fullName evidence="1">Uncharacterized protein</fullName>
    </submittedName>
</protein>
<proteinExistence type="predicted"/>
<dbReference type="AlphaFoldDB" id="A0A418WL12"/>
<keyword evidence="2" id="KW-1185">Reference proteome</keyword>
<dbReference type="EMBL" id="QYUM01000003">
    <property type="protein sequence ID" value="RJF90726.1"/>
    <property type="molecule type" value="Genomic_DNA"/>
</dbReference>
<evidence type="ECO:0000313" key="2">
    <source>
        <dbReference type="Proteomes" id="UP000286100"/>
    </source>
</evidence>
<comment type="caution">
    <text evidence="1">The sequence shown here is derived from an EMBL/GenBank/DDBJ whole genome shotgun (WGS) entry which is preliminary data.</text>
</comment>
<name>A0A418WL12_9SPHN</name>
<accession>A0A418WL12</accession>
<sequence length="151" mass="16758">MMKVYNTTRLAFQTAPVSLSRWKSVSATFEQAIAELHGFEHEFLEPARRAFTAVRDKWPGDSEMRKGSLAQMQIEKARAIFEPVKLRHDQLVGVVNDAVDDMLATPAPSIAAMTTKLRIAVEGECKGRRSADENLRLLLSDAQRLSGEATG</sequence>
<evidence type="ECO:0000313" key="1">
    <source>
        <dbReference type="EMBL" id="RJF90726.1"/>
    </source>
</evidence>
<reference evidence="1 2" key="1">
    <citation type="submission" date="2018-09" db="EMBL/GenBank/DDBJ databases">
        <authorList>
            <person name="Zhu H."/>
        </authorList>
    </citation>
    <scope>NUCLEOTIDE SEQUENCE [LARGE SCALE GENOMIC DNA]</scope>
    <source>
        <strain evidence="1 2">K2R01-6</strain>
    </source>
</reference>
<gene>
    <name evidence="1" type="ORF">D3876_11000</name>
</gene>
<dbReference type="Proteomes" id="UP000286100">
    <property type="component" value="Unassembled WGS sequence"/>
</dbReference>
<dbReference type="RefSeq" id="WP_119762147.1">
    <property type="nucleotide sequence ID" value="NZ_QYUM01000003.1"/>
</dbReference>
<organism evidence="1 2">
    <name type="scientific">Sphingomonas cavernae</name>
    <dbReference type="NCBI Taxonomy" id="2320861"/>
    <lineage>
        <taxon>Bacteria</taxon>
        <taxon>Pseudomonadati</taxon>
        <taxon>Pseudomonadota</taxon>
        <taxon>Alphaproteobacteria</taxon>
        <taxon>Sphingomonadales</taxon>
        <taxon>Sphingomonadaceae</taxon>
        <taxon>Sphingomonas</taxon>
    </lineage>
</organism>